<dbReference type="Gene3D" id="3.40.50.261">
    <property type="entry name" value="Succinyl-CoA synthetase domains"/>
    <property type="match status" value="2"/>
</dbReference>
<evidence type="ECO:0000256" key="1">
    <source>
        <dbReference type="ARBA" id="ARBA00022598"/>
    </source>
</evidence>
<keyword evidence="6" id="KW-0614">Plasmid</keyword>
<dbReference type="Pfam" id="PF00583">
    <property type="entry name" value="Acetyltransf_1"/>
    <property type="match status" value="1"/>
</dbReference>
<dbReference type="RefSeq" id="WP_306099596.1">
    <property type="nucleotide sequence ID" value="NZ_CP162602.1"/>
</dbReference>
<dbReference type="AlphaFoldDB" id="A0AB39HHR1"/>
<gene>
    <name evidence="6" type="ORF">AB0763_16780</name>
</gene>
<dbReference type="InterPro" id="IPR003781">
    <property type="entry name" value="CoA-bd"/>
</dbReference>
<dbReference type="InterPro" id="IPR013815">
    <property type="entry name" value="ATP_grasp_subdomain_1"/>
</dbReference>
<dbReference type="InterPro" id="IPR000182">
    <property type="entry name" value="GNAT_dom"/>
</dbReference>
<dbReference type="PROSITE" id="PS51186">
    <property type="entry name" value="GNAT"/>
    <property type="match status" value="1"/>
</dbReference>
<dbReference type="SUPFAM" id="SSF51735">
    <property type="entry name" value="NAD(P)-binding Rossmann-fold domains"/>
    <property type="match status" value="1"/>
</dbReference>
<keyword evidence="1 6" id="KW-0436">Ligase</keyword>
<dbReference type="EMBL" id="CP162602">
    <property type="protein sequence ID" value="XDK26683.1"/>
    <property type="molecule type" value="Genomic_DNA"/>
</dbReference>
<dbReference type="Gene3D" id="3.40.50.720">
    <property type="entry name" value="NAD(P)-binding Rossmann-like Domain"/>
    <property type="match status" value="1"/>
</dbReference>
<dbReference type="InterPro" id="IPR036291">
    <property type="entry name" value="NAD(P)-bd_dom_sf"/>
</dbReference>
<dbReference type="Gene3D" id="3.40.630.30">
    <property type="match status" value="1"/>
</dbReference>
<dbReference type="FunFam" id="3.30.1490.20:FF:000020">
    <property type="entry name" value="Protein lysine acetyltransferase"/>
    <property type="match status" value="1"/>
</dbReference>
<dbReference type="SUPFAM" id="SSF55729">
    <property type="entry name" value="Acyl-CoA N-acyltransferases (Nat)"/>
    <property type="match status" value="1"/>
</dbReference>
<dbReference type="Gene3D" id="3.30.470.20">
    <property type="entry name" value="ATP-grasp fold, B domain"/>
    <property type="match status" value="1"/>
</dbReference>
<dbReference type="SUPFAM" id="SSF52210">
    <property type="entry name" value="Succinyl-CoA synthetase domains"/>
    <property type="match status" value="2"/>
</dbReference>
<dbReference type="InterPro" id="IPR016102">
    <property type="entry name" value="Succinyl-CoA_synth-like"/>
</dbReference>
<accession>A0AB39HHR1</accession>
<comment type="similarity">
    <text evidence="4">In the N-terminal section; belongs to the acetate CoA ligase alpha subunit family.</text>
</comment>
<dbReference type="GO" id="GO:0016747">
    <property type="term" value="F:acyltransferase activity, transferring groups other than amino-acyl groups"/>
    <property type="evidence" value="ECO:0007669"/>
    <property type="project" value="InterPro"/>
</dbReference>
<dbReference type="Gene3D" id="3.30.1490.20">
    <property type="entry name" value="ATP-grasp fold, A domain"/>
    <property type="match status" value="1"/>
</dbReference>
<evidence type="ECO:0000313" key="6">
    <source>
        <dbReference type="EMBL" id="XDK26683.1"/>
    </source>
</evidence>
<dbReference type="KEGG" id="vih:AB0763_16780"/>
<dbReference type="PANTHER" id="PTHR43334">
    <property type="entry name" value="ACETATE--COA LIGASE [ADP-FORMING]"/>
    <property type="match status" value="1"/>
</dbReference>
<keyword evidence="3" id="KW-0067">ATP-binding</keyword>
<reference evidence="6" key="1">
    <citation type="submission" date="2024-07" db="EMBL/GenBank/DDBJ databases">
        <title>Genome Analysis of a Potential Novel Vibrio Species Secreting pH- and Thermo-stable Alginate Lyase and its Application in Producing Alginate Oligosaccharides.</title>
        <authorList>
            <person name="Huang H."/>
            <person name="Bao K."/>
        </authorList>
    </citation>
    <scope>NUCLEOTIDE SEQUENCE</scope>
    <source>
        <strain evidence="6">HB236076</strain>
        <plasmid evidence="6">p-HB236076</plasmid>
    </source>
</reference>
<dbReference type="Pfam" id="PF13549">
    <property type="entry name" value="ATP-grasp_5"/>
    <property type="match status" value="1"/>
</dbReference>
<dbReference type="SMART" id="SM00881">
    <property type="entry name" value="CoA_binding"/>
    <property type="match status" value="1"/>
</dbReference>
<dbReference type="InterPro" id="IPR051538">
    <property type="entry name" value="Acyl-CoA_Synth/Transferase"/>
</dbReference>
<keyword evidence="2" id="KW-0547">Nucleotide-binding</keyword>
<feature type="domain" description="N-acetyltransferase" evidence="5">
    <location>
        <begin position="735"/>
        <end position="890"/>
    </location>
</feature>
<dbReference type="InterPro" id="IPR032875">
    <property type="entry name" value="Succ_CoA_lig_flav_dom"/>
</dbReference>
<dbReference type="Pfam" id="PF13380">
    <property type="entry name" value="CoA_binding_2"/>
    <property type="match status" value="1"/>
</dbReference>
<organism evidence="6">
    <name type="scientific">Vibrio sp. HB236076</name>
    <dbReference type="NCBI Taxonomy" id="3232307"/>
    <lineage>
        <taxon>Bacteria</taxon>
        <taxon>Pseudomonadati</taxon>
        <taxon>Pseudomonadota</taxon>
        <taxon>Gammaproteobacteria</taxon>
        <taxon>Vibrionales</taxon>
        <taxon>Vibrionaceae</taxon>
        <taxon>Vibrio</taxon>
    </lineage>
</organism>
<protein>
    <submittedName>
        <fullName evidence="6">Bifunctional acetate--CoA ligase family protein/GNAT family N-acetyltransferase</fullName>
    </submittedName>
</protein>
<name>A0AB39HHR1_9VIBR</name>
<evidence type="ECO:0000256" key="2">
    <source>
        <dbReference type="ARBA" id="ARBA00022741"/>
    </source>
</evidence>
<evidence type="ECO:0000259" key="5">
    <source>
        <dbReference type="PROSITE" id="PS51186"/>
    </source>
</evidence>
<dbReference type="Pfam" id="PF13607">
    <property type="entry name" value="Succ_CoA_lig"/>
    <property type="match status" value="1"/>
</dbReference>
<geneLocation type="plasmid" evidence="6">
    <name>p-HB236076</name>
</geneLocation>
<sequence length="893" mass="99280">MTRLQTLFNPNSIAVIGASNRPHRAGHVVIRNLLAGEFSGVVYPVTPNYKAVAGIHAYPDIQSLPRTIDIAILCTASHRHHHFIEQLSTTGCKFIIVIDQGQEKPNTTKRAIDLAKKNGMRVIGPNSLGIILPWQGVNLSFSASRAKTGNIAFLSQSASIITTVLDWAEERQIGFSAVMSLGESQDIHFCDLLDHFALDAKTHAIVLYVKSIDQARTFLSAARAASRTKRILVLKPGRYRTDPADIIYDSAIQRSGMLRVNNTHEMFAAVETLTHAVPLRGERLAIITNGGGTAAMAVDTLYQRGGKLATLTTETEQQLAQVLPPTWQPRNPVDILGDADQARYLTCLEILLNSRDVDAILIIHSPSAIAPATLTAEAIIAQLAQHPKTQQFNILTNWTGEKSAHLARQKLMAAGFPTYRTPESAIAAYMHLVEYRRNQRQLRETPSTAEPLYQANIEQAKQWIATTFEQASLSCSASACSTHEQPLVQLETEDAAPFFACFNMQVAKTWQVSSVDEAIEQAQKIDFPVALKLRSKDIVHKSEIQGVLLNLTDAKELNNKARDLLTRVTEQYPTANIEGFTIQKMAQLAGSDEVRIKVMTDAVFGPVIFLGQGGREWVMERDAVVLIPPLNSTLARYAILQALKENKLRLNHLDSNAIFTHLVTFLVQLSQMIIDIPELKSLDIHPLLLSESQRLILDTDLTLQACHHNDSARLAIRPFPAELVETEVLKDGTPILLRPILPEDEPLHAQFIAKTSKEDLYRRFFSDIGEITHDTLANFTQIDYDREMAFIALRFIDQKPEVIGVTRALIDNDTNSAEFAILIRSDIKGTGLGKKLLKKLINYGQEKQLRQLHAMTMPDNKAMIALAKRLGFSTRIDFEEGCCHLRLNLSPKT</sequence>
<evidence type="ECO:0000256" key="4">
    <source>
        <dbReference type="ARBA" id="ARBA00060888"/>
    </source>
</evidence>
<dbReference type="GO" id="GO:0005524">
    <property type="term" value="F:ATP binding"/>
    <property type="evidence" value="ECO:0007669"/>
    <property type="project" value="UniProtKB-KW"/>
</dbReference>
<proteinExistence type="inferred from homology"/>
<dbReference type="InterPro" id="IPR016181">
    <property type="entry name" value="Acyl_CoA_acyltransferase"/>
</dbReference>
<dbReference type="GO" id="GO:0016874">
    <property type="term" value="F:ligase activity"/>
    <property type="evidence" value="ECO:0007669"/>
    <property type="project" value="UniProtKB-KW"/>
</dbReference>
<dbReference type="PANTHER" id="PTHR43334:SF1">
    <property type="entry name" value="3-HYDROXYPROPIONATE--COA LIGASE [ADP-FORMING]"/>
    <property type="match status" value="1"/>
</dbReference>
<dbReference type="SUPFAM" id="SSF56059">
    <property type="entry name" value="Glutathione synthetase ATP-binding domain-like"/>
    <property type="match status" value="1"/>
</dbReference>
<evidence type="ECO:0000256" key="3">
    <source>
        <dbReference type="ARBA" id="ARBA00022840"/>
    </source>
</evidence>